<dbReference type="EMBL" id="KN822961">
    <property type="protein sequence ID" value="KIO31597.1"/>
    <property type="molecule type" value="Genomic_DNA"/>
</dbReference>
<dbReference type="InterPro" id="IPR000719">
    <property type="entry name" value="Prot_kinase_dom"/>
</dbReference>
<evidence type="ECO:0000256" key="2">
    <source>
        <dbReference type="ARBA" id="ARBA00022840"/>
    </source>
</evidence>
<protein>
    <recommendedName>
        <fullName evidence="3">Protein kinase domain-containing protein</fullName>
    </recommendedName>
</protein>
<dbReference type="GO" id="GO:0005524">
    <property type="term" value="F:ATP binding"/>
    <property type="evidence" value="ECO:0007669"/>
    <property type="project" value="UniProtKB-KW"/>
</dbReference>
<dbReference type="SUPFAM" id="SSF56112">
    <property type="entry name" value="Protein kinase-like (PK-like)"/>
    <property type="match status" value="1"/>
</dbReference>
<evidence type="ECO:0000256" key="1">
    <source>
        <dbReference type="ARBA" id="ARBA00022741"/>
    </source>
</evidence>
<dbReference type="AlphaFoldDB" id="A0A0C3MCU5"/>
<dbReference type="STRING" id="1051891.A0A0C3MCU5"/>
<dbReference type="InterPro" id="IPR008271">
    <property type="entry name" value="Ser/Thr_kinase_AS"/>
</dbReference>
<name>A0A0C3MCU5_9AGAM</name>
<accession>A0A0C3MCU5</accession>
<sequence>MQRIQREIVIWKAAEHPNILQFYGYCIMDEKPLLISPWCEKGNLSSYLGEHPGLTEVQKLNVLRGAARGLAHLHCLEPPICHGDIKPQNIIINDELEAVLCDFGISRVMNCEAGTGMTTLNTATGTQGYQAKELFQPKPRPTDMSDIYAFGGLILATMTGNPPFYKSLANPNYIVVLVFTDVTPDPNDHPGLPSTNMLWGLMKRCWDPNPDTRPPMVQVLAEVCTANAIIQHLLNAFFSVSSWRRKSNASLHTERPPSPFAFLHEL</sequence>
<dbReference type="OrthoDB" id="5966500at2759"/>
<keyword evidence="5" id="KW-1185">Reference proteome</keyword>
<dbReference type="PANTHER" id="PTHR44329">
    <property type="entry name" value="SERINE/THREONINE-PROTEIN KINASE TNNI3K-RELATED"/>
    <property type="match status" value="1"/>
</dbReference>
<keyword evidence="2" id="KW-0067">ATP-binding</keyword>
<dbReference type="GO" id="GO:0097527">
    <property type="term" value="P:necroptotic signaling pathway"/>
    <property type="evidence" value="ECO:0007669"/>
    <property type="project" value="TreeGrafter"/>
</dbReference>
<organism evidence="4 5">
    <name type="scientific">Tulasnella calospora MUT 4182</name>
    <dbReference type="NCBI Taxonomy" id="1051891"/>
    <lineage>
        <taxon>Eukaryota</taxon>
        <taxon>Fungi</taxon>
        <taxon>Dikarya</taxon>
        <taxon>Basidiomycota</taxon>
        <taxon>Agaricomycotina</taxon>
        <taxon>Agaricomycetes</taxon>
        <taxon>Cantharellales</taxon>
        <taxon>Tulasnellaceae</taxon>
        <taxon>Tulasnella</taxon>
    </lineage>
</organism>
<proteinExistence type="predicted"/>
<feature type="domain" description="Protein kinase" evidence="3">
    <location>
        <begin position="1"/>
        <end position="238"/>
    </location>
</feature>
<dbReference type="InterPro" id="IPR011009">
    <property type="entry name" value="Kinase-like_dom_sf"/>
</dbReference>
<evidence type="ECO:0000313" key="5">
    <source>
        <dbReference type="Proteomes" id="UP000054248"/>
    </source>
</evidence>
<dbReference type="PROSITE" id="PS50011">
    <property type="entry name" value="PROTEIN_KINASE_DOM"/>
    <property type="match status" value="1"/>
</dbReference>
<gene>
    <name evidence="4" type="ORF">M407DRAFT_67786</name>
</gene>
<dbReference type="Gene3D" id="1.10.510.10">
    <property type="entry name" value="Transferase(Phosphotransferase) domain 1"/>
    <property type="match status" value="1"/>
</dbReference>
<evidence type="ECO:0000313" key="4">
    <source>
        <dbReference type="EMBL" id="KIO31597.1"/>
    </source>
</evidence>
<dbReference type="HOGENOM" id="CLU_000288_7_18_1"/>
<dbReference type="Pfam" id="PF00069">
    <property type="entry name" value="Pkinase"/>
    <property type="match status" value="1"/>
</dbReference>
<dbReference type="PIRSF" id="PIRSF000654">
    <property type="entry name" value="Integrin-linked_kinase"/>
    <property type="match status" value="1"/>
</dbReference>
<evidence type="ECO:0000259" key="3">
    <source>
        <dbReference type="PROSITE" id="PS50011"/>
    </source>
</evidence>
<reference evidence="5" key="2">
    <citation type="submission" date="2015-01" db="EMBL/GenBank/DDBJ databases">
        <title>Evolutionary Origins and Diversification of the Mycorrhizal Mutualists.</title>
        <authorList>
            <consortium name="DOE Joint Genome Institute"/>
            <consortium name="Mycorrhizal Genomics Consortium"/>
            <person name="Kohler A."/>
            <person name="Kuo A."/>
            <person name="Nagy L.G."/>
            <person name="Floudas D."/>
            <person name="Copeland A."/>
            <person name="Barry K.W."/>
            <person name="Cichocki N."/>
            <person name="Veneault-Fourrey C."/>
            <person name="LaButti K."/>
            <person name="Lindquist E.A."/>
            <person name="Lipzen A."/>
            <person name="Lundell T."/>
            <person name="Morin E."/>
            <person name="Murat C."/>
            <person name="Riley R."/>
            <person name="Ohm R."/>
            <person name="Sun H."/>
            <person name="Tunlid A."/>
            <person name="Henrissat B."/>
            <person name="Grigoriev I.V."/>
            <person name="Hibbett D.S."/>
            <person name="Martin F."/>
        </authorList>
    </citation>
    <scope>NUCLEOTIDE SEQUENCE [LARGE SCALE GENOMIC DNA]</scope>
    <source>
        <strain evidence="5">MUT 4182</strain>
    </source>
</reference>
<reference evidence="4 5" key="1">
    <citation type="submission" date="2014-04" db="EMBL/GenBank/DDBJ databases">
        <authorList>
            <consortium name="DOE Joint Genome Institute"/>
            <person name="Kuo A."/>
            <person name="Girlanda M."/>
            <person name="Perotto S."/>
            <person name="Kohler A."/>
            <person name="Nagy L.G."/>
            <person name="Floudas D."/>
            <person name="Copeland A."/>
            <person name="Barry K.W."/>
            <person name="Cichocki N."/>
            <person name="Veneault-Fourrey C."/>
            <person name="LaButti K."/>
            <person name="Lindquist E.A."/>
            <person name="Lipzen A."/>
            <person name="Lundell T."/>
            <person name="Morin E."/>
            <person name="Murat C."/>
            <person name="Sun H."/>
            <person name="Tunlid A."/>
            <person name="Henrissat B."/>
            <person name="Grigoriev I.V."/>
            <person name="Hibbett D.S."/>
            <person name="Martin F."/>
            <person name="Nordberg H.P."/>
            <person name="Cantor M.N."/>
            <person name="Hua S.X."/>
        </authorList>
    </citation>
    <scope>NUCLEOTIDE SEQUENCE [LARGE SCALE GENOMIC DNA]</scope>
    <source>
        <strain evidence="4 5">MUT 4182</strain>
    </source>
</reference>
<dbReference type="PANTHER" id="PTHR44329:SF298">
    <property type="entry name" value="MIXED LINEAGE KINASE DOMAIN-LIKE PROTEIN"/>
    <property type="match status" value="1"/>
</dbReference>
<dbReference type="Proteomes" id="UP000054248">
    <property type="component" value="Unassembled WGS sequence"/>
</dbReference>
<keyword evidence="1" id="KW-0547">Nucleotide-binding</keyword>
<dbReference type="GO" id="GO:0004672">
    <property type="term" value="F:protein kinase activity"/>
    <property type="evidence" value="ECO:0007669"/>
    <property type="project" value="InterPro"/>
</dbReference>
<dbReference type="SMART" id="SM00220">
    <property type="entry name" value="S_TKc"/>
    <property type="match status" value="1"/>
</dbReference>
<dbReference type="PROSITE" id="PS00108">
    <property type="entry name" value="PROTEIN_KINASE_ST"/>
    <property type="match status" value="1"/>
</dbReference>
<dbReference type="InterPro" id="IPR051681">
    <property type="entry name" value="Ser/Thr_Kinases-Pseudokinases"/>
</dbReference>